<keyword evidence="3" id="KW-1185">Reference proteome</keyword>
<dbReference type="EMBL" id="WJHE01000475">
    <property type="protein sequence ID" value="MST33084.1"/>
    <property type="molecule type" value="Genomic_DNA"/>
</dbReference>
<evidence type="ECO:0000259" key="1">
    <source>
        <dbReference type="Pfam" id="PF06114"/>
    </source>
</evidence>
<dbReference type="Pfam" id="PF06114">
    <property type="entry name" value="Peptidase_M78"/>
    <property type="match status" value="1"/>
</dbReference>
<name>A0ABW9QUI1_9ACTN</name>
<organism evidence="2 3">
    <name type="scientific">Acidiferrimicrobium australe</name>
    <dbReference type="NCBI Taxonomy" id="2664430"/>
    <lineage>
        <taxon>Bacteria</taxon>
        <taxon>Bacillati</taxon>
        <taxon>Actinomycetota</taxon>
        <taxon>Acidimicrobiia</taxon>
        <taxon>Acidimicrobiales</taxon>
        <taxon>Acidimicrobiaceae</taxon>
        <taxon>Acidiferrimicrobium</taxon>
    </lineage>
</organism>
<evidence type="ECO:0000313" key="3">
    <source>
        <dbReference type="Proteomes" id="UP000437736"/>
    </source>
</evidence>
<dbReference type="Proteomes" id="UP000437736">
    <property type="component" value="Unassembled WGS sequence"/>
</dbReference>
<evidence type="ECO:0000313" key="2">
    <source>
        <dbReference type="EMBL" id="MST33084.1"/>
    </source>
</evidence>
<dbReference type="InterPro" id="IPR010359">
    <property type="entry name" value="IrrE_HExxH"/>
</dbReference>
<feature type="domain" description="IrrE N-terminal-like" evidence="1">
    <location>
        <begin position="73"/>
        <end position="130"/>
    </location>
</feature>
<reference evidence="2 3" key="1">
    <citation type="submission" date="2019-11" db="EMBL/GenBank/DDBJ databases">
        <title>Acidiferrimicrobium australis gen. nov., sp. nov., an acidophilic and obligately heterotrophic, member of the Actinobacteria that catalyses dissimilatory oxido- reduction of iron isolated from metal-rich acidic water in Chile.</title>
        <authorList>
            <person name="Gonzalez D."/>
            <person name="Huber K."/>
            <person name="Hedrich S."/>
            <person name="Rojas-Villalobos C."/>
            <person name="Quatrini R."/>
            <person name="Dinamarca M.A."/>
            <person name="Schwarz A."/>
            <person name="Canales C."/>
            <person name="Nancucheo I."/>
        </authorList>
    </citation>
    <scope>NUCLEOTIDE SEQUENCE [LARGE SCALE GENOMIC DNA]</scope>
    <source>
        <strain evidence="2 3">USS-CCA1</strain>
    </source>
</reference>
<accession>A0ABW9QUI1</accession>
<protein>
    <submittedName>
        <fullName evidence="2">Serine/arginine repetitive matrix protein 2</fullName>
    </submittedName>
</protein>
<feature type="non-terminal residue" evidence="2">
    <location>
        <position position="163"/>
    </location>
</feature>
<comment type="caution">
    <text evidence="2">The sequence shown here is derived from an EMBL/GenBank/DDBJ whole genome shotgun (WGS) entry which is preliminary data.</text>
</comment>
<gene>
    <name evidence="2" type="ORF">GHK86_10170</name>
</gene>
<proteinExistence type="predicted"/>
<sequence length="163" mass="16445">MAGFGVAHVFSEFQTAGVPLPAGPRPVLLEGAAPAGLAEATTGLIEASGLSVELAASAADLGGANGVTDWSVGLVRVRADMDEAARCKTLLHEAGHVLLHGDATGRRLPREVKEVEAESVAFVVAAAHGMDTGSYSFPYVAGWFPLPAMSPSTTCTAEGGGSA</sequence>